<dbReference type="InterPro" id="IPR003094">
    <property type="entry name" value="6Pfruct_kin"/>
</dbReference>
<dbReference type="SMART" id="SM00855">
    <property type="entry name" value="PGAM"/>
    <property type="match status" value="1"/>
</dbReference>
<dbReference type="AlphaFoldDB" id="A0A6L5Y5C5"/>
<evidence type="ECO:0000256" key="4">
    <source>
        <dbReference type="PIRSR" id="PIRSR613078-2"/>
    </source>
</evidence>
<organism evidence="6 7">
    <name type="scientific">Hornefia butyriciproducens</name>
    <dbReference type="NCBI Taxonomy" id="2652293"/>
    <lineage>
        <taxon>Bacteria</taxon>
        <taxon>Bacillati</taxon>
        <taxon>Bacillota</taxon>
        <taxon>Clostridia</taxon>
        <taxon>Peptostreptococcales</taxon>
        <taxon>Anaerovoracaceae</taxon>
        <taxon>Hornefia</taxon>
    </lineage>
</organism>
<dbReference type="Gene3D" id="3.40.50.1240">
    <property type="entry name" value="Phosphoglycerate mutase-like"/>
    <property type="match status" value="1"/>
</dbReference>
<dbReference type="GO" id="GO:0005524">
    <property type="term" value="F:ATP binding"/>
    <property type="evidence" value="ECO:0007669"/>
    <property type="project" value="InterPro"/>
</dbReference>
<comment type="caution">
    <text evidence="6">The sequence shown here is derived from an EMBL/GenBank/DDBJ whole genome shotgun (WGS) entry which is preliminary data.</text>
</comment>
<dbReference type="PANTHER" id="PTHR48100">
    <property type="entry name" value="BROAD-SPECIFICITY PHOSPHATASE YOR283W-RELATED"/>
    <property type="match status" value="1"/>
</dbReference>
<keyword evidence="1" id="KW-0324">Glycolysis</keyword>
<proteinExistence type="predicted"/>
<feature type="binding site" evidence="4">
    <location>
        <position position="72"/>
    </location>
    <ligand>
        <name>substrate</name>
    </ligand>
</feature>
<dbReference type="GO" id="GO:0005737">
    <property type="term" value="C:cytoplasm"/>
    <property type="evidence" value="ECO:0007669"/>
    <property type="project" value="TreeGrafter"/>
</dbReference>
<dbReference type="InterPro" id="IPR050275">
    <property type="entry name" value="PGM_Phosphatase"/>
</dbReference>
<evidence type="ECO:0000256" key="1">
    <source>
        <dbReference type="ARBA" id="ARBA00023152"/>
    </source>
</evidence>
<dbReference type="PRINTS" id="PR00991">
    <property type="entry name" value="6PFRUCTKNASE"/>
</dbReference>
<name>A0A6L5Y5C5_9FIRM</name>
<gene>
    <name evidence="6" type="ORF">FYJ64_06785</name>
</gene>
<dbReference type="EMBL" id="VUMZ01000005">
    <property type="protein sequence ID" value="MST52014.1"/>
    <property type="molecule type" value="Genomic_DNA"/>
</dbReference>
<evidence type="ECO:0000256" key="2">
    <source>
        <dbReference type="ARBA" id="ARBA00023235"/>
    </source>
</evidence>
<dbReference type="Proteomes" id="UP000474676">
    <property type="component" value="Unassembled WGS sequence"/>
</dbReference>
<evidence type="ECO:0000256" key="5">
    <source>
        <dbReference type="SAM" id="MobiDB-lite"/>
    </source>
</evidence>
<dbReference type="InterPro" id="IPR013078">
    <property type="entry name" value="His_Pase_superF_clade-1"/>
</dbReference>
<dbReference type="PANTHER" id="PTHR48100:SF1">
    <property type="entry name" value="HISTIDINE PHOSPHATASE FAMILY PROTEIN-RELATED"/>
    <property type="match status" value="1"/>
</dbReference>
<dbReference type="CDD" id="cd07067">
    <property type="entry name" value="HP_PGM_like"/>
    <property type="match status" value="1"/>
</dbReference>
<reference evidence="6 7" key="1">
    <citation type="submission" date="2019-08" db="EMBL/GenBank/DDBJ databases">
        <title>In-depth cultivation of the pig gut microbiome towards novel bacterial diversity and tailored functional studies.</title>
        <authorList>
            <person name="Wylensek D."/>
            <person name="Hitch T.C.A."/>
            <person name="Clavel T."/>
        </authorList>
    </citation>
    <scope>NUCLEOTIDE SEQUENCE [LARGE SCALE GENOMIC DNA]</scope>
    <source>
        <strain evidence="6 7">WCA-MUC-591-APC-3H</strain>
    </source>
</reference>
<feature type="active site" description="Tele-phosphohistidine intermediate" evidence="3">
    <location>
        <position position="23"/>
    </location>
</feature>
<dbReference type="InterPro" id="IPR029033">
    <property type="entry name" value="His_PPase_superfam"/>
</dbReference>
<keyword evidence="2" id="KW-0413">Isomerase</keyword>
<dbReference type="GO" id="GO:0016791">
    <property type="term" value="F:phosphatase activity"/>
    <property type="evidence" value="ECO:0007669"/>
    <property type="project" value="TreeGrafter"/>
</dbReference>
<accession>A0A6L5Y5C5</accession>
<dbReference type="SUPFAM" id="SSF53254">
    <property type="entry name" value="Phosphoglycerate mutase-like"/>
    <property type="match status" value="1"/>
</dbReference>
<feature type="region of interest" description="Disordered" evidence="5">
    <location>
        <begin position="209"/>
        <end position="295"/>
    </location>
</feature>
<feature type="compositionally biased region" description="Polar residues" evidence="5">
    <location>
        <begin position="221"/>
        <end position="249"/>
    </location>
</feature>
<dbReference type="InterPro" id="IPR001345">
    <property type="entry name" value="PG/BPGM_mutase_AS"/>
</dbReference>
<feature type="active site" description="Proton donor/acceptor" evidence="3">
    <location>
        <position position="96"/>
    </location>
</feature>
<evidence type="ECO:0000256" key="3">
    <source>
        <dbReference type="PIRSR" id="PIRSR613078-1"/>
    </source>
</evidence>
<feature type="compositionally biased region" description="Basic and acidic residues" evidence="5">
    <location>
        <begin position="269"/>
        <end position="279"/>
    </location>
</feature>
<protein>
    <submittedName>
        <fullName evidence="6">Histidine phosphatase family protein</fullName>
    </submittedName>
</protein>
<feature type="compositionally biased region" description="Low complexity" evidence="5">
    <location>
        <begin position="286"/>
        <end position="295"/>
    </location>
</feature>
<evidence type="ECO:0000313" key="7">
    <source>
        <dbReference type="Proteomes" id="UP000474676"/>
    </source>
</evidence>
<evidence type="ECO:0000313" key="6">
    <source>
        <dbReference type="EMBL" id="MST52014.1"/>
    </source>
</evidence>
<dbReference type="GO" id="GO:0006003">
    <property type="term" value="P:fructose 2,6-bisphosphate metabolic process"/>
    <property type="evidence" value="ECO:0007669"/>
    <property type="project" value="InterPro"/>
</dbReference>
<feature type="binding site" evidence="4">
    <location>
        <begin position="22"/>
        <end position="29"/>
    </location>
    <ligand>
        <name>substrate</name>
    </ligand>
</feature>
<dbReference type="Pfam" id="PF00300">
    <property type="entry name" value="His_Phos_1"/>
    <property type="match status" value="1"/>
</dbReference>
<keyword evidence="7" id="KW-1185">Reference proteome</keyword>
<sequence length="295" mass="32314">MILIKQISKKGTSLKTTVILVRHGETEWNRAGKFQGMSDIPLSETGRYQASCARDALKGTEIDAAYASPLRRAMETARIILQEREIEPEPVFDFHEQNAGAWEGLTAEEIRLRYPKELELWSNCPGQVQIPDGETFLHVQQRATRAFWECVHANPGKTILIASHMVCLSALLLGIAGLPIDEIWAHPISNAGLNRVEVFTPAEIDSTAGTAENASDDAAFTSVTGGPQSSETGGPQNSETGGPQNSETGGPQDAGPRPGERASITVWNEDSHLPEEFRRRPMFRKQQSSQAQQAQ</sequence>
<dbReference type="PROSITE" id="PS00175">
    <property type="entry name" value="PG_MUTASE"/>
    <property type="match status" value="1"/>
</dbReference>